<dbReference type="SUPFAM" id="SSF51658">
    <property type="entry name" value="Xylose isomerase-like"/>
    <property type="match status" value="1"/>
</dbReference>
<proteinExistence type="predicted"/>
<dbReference type="Proteomes" id="UP000617628">
    <property type="component" value="Unassembled WGS sequence"/>
</dbReference>
<comment type="caution">
    <text evidence="2">The sequence shown here is derived from an EMBL/GenBank/DDBJ whole genome shotgun (WGS) entry which is preliminary data.</text>
</comment>
<accession>A0A934VTV8</accession>
<evidence type="ECO:0000259" key="1">
    <source>
        <dbReference type="Pfam" id="PF01261"/>
    </source>
</evidence>
<feature type="domain" description="Xylose isomerase-like TIM barrel" evidence="1">
    <location>
        <begin position="125"/>
        <end position="256"/>
    </location>
</feature>
<evidence type="ECO:0000313" key="2">
    <source>
        <dbReference type="EMBL" id="MBK1880475.1"/>
    </source>
</evidence>
<reference evidence="2" key="1">
    <citation type="submission" date="2021-01" db="EMBL/GenBank/DDBJ databases">
        <title>Modified the classification status of verrucomicrobia.</title>
        <authorList>
            <person name="Feng X."/>
        </authorList>
    </citation>
    <scope>NUCLEOTIDE SEQUENCE</scope>
    <source>
        <strain evidence="2">KCTC 13126</strain>
    </source>
</reference>
<name>A0A934VTV8_9BACT</name>
<dbReference type="InterPro" id="IPR036237">
    <property type="entry name" value="Xyl_isomerase-like_sf"/>
</dbReference>
<dbReference type="AlphaFoldDB" id="A0A934VTV8"/>
<dbReference type="RefSeq" id="WP_200359484.1">
    <property type="nucleotide sequence ID" value="NZ_JAENIL010000091.1"/>
</dbReference>
<keyword evidence="3" id="KW-1185">Reference proteome</keyword>
<dbReference type="Pfam" id="PF01261">
    <property type="entry name" value="AP_endonuc_2"/>
    <property type="match status" value="1"/>
</dbReference>
<evidence type="ECO:0000313" key="3">
    <source>
        <dbReference type="Proteomes" id="UP000617628"/>
    </source>
</evidence>
<organism evidence="2 3">
    <name type="scientific">Pelagicoccus mobilis</name>
    <dbReference type="NCBI Taxonomy" id="415221"/>
    <lineage>
        <taxon>Bacteria</taxon>
        <taxon>Pseudomonadati</taxon>
        <taxon>Verrucomicrobiota</taxon>
        <taxon>Opitutia</taxon>
        <taxon>Puniceicoccales</taxon>
        <taxon>Pelagicoccaceae</taxon>
        <taxon>Pelagicoccus</taxon>
    </lineage>
</organism>
<sequence>MSNSERYEEVPSFWGMAGVFPGDLGVYDGDAWANKLRFVAENGFHGGAIAVQDLEDGTRFEFLQQLAKEFGQTQGVHDRIDYEESVDEARRRLGNNLDLLLAARENVPFAFYSFILKSGQHRFDRSVSLKEQLSLLSEQLRPVCERCIAEGLPAVIENHGDYYVSDLVELCAMTPGLEIMLDTGNCYLLGERPDQIPDEAFPLVKATHWKDHWVQPNPAALTFDLTGASLGEGHVGLEEIYQKLLRLHPDPSSIRMMIEWVPDPDKPALECLEQSKRHLEKLSQGAYPMKLKR</sequence>
<dbReference type="Gene3D" id="3.20.20.150">
    <property type="entry name" value="Divalent-metal-dependent TIM barrel enzymes"/>
    <property type="match status" value="1"/>
</dbReference>
<dbReference type="InterPro" id="IPR013022">
    <property type="entry name" value="Xyl_isomerase-like_TIM-brl"/>
</dbReference>
<protein>
    <submittedName>
        <fullName evidence="2">TIM barrel protein</fullName>
    </submittedName>
</protein>
<dbReference type="EMBL" id="JAENIL010000091">
    <property type="protein sequence ID" value="MBK1880475.1"/>
    <property type="molecule type" value="Genomic_DNA"/>
</dbReference>
<gene>
    <name evidence="2" type="ORF">JIN87_26550</name>
</gene>